<dbReference type="Proteomes" id="UP000771736">
    <property type="component" value="Unassembled WGS sequence"/>
</dbReference>
<feature type="transmembrane region" description="Helical" evidence="1">
    <location>
        <begin position="7"/>
        <end position="26"/>
    </location>
</feature>
<dbReference type="AlphaFoldDB" id="A0A930MZP0"/>
<evidence type="ECO:0000313" key="2">
    <source>
        <dbReference type="EMBL" id="MBF1384461.1"/>
    </source>
</evidence>
<reference evidence="2" key="1">
    <citation type="submission" date="2020-04" db="EMBL/GenBank/DDBJ databases">
        <title>Deep metagenomics examines the oral microbiome during advanced dental caries in children, revealing novel taxa and co-occurrences with host molecules.</title>
        <authorList>
            <person name="Baker J.L."/>
            <person name="Morton J.T."/>
            <person name="Dinis M."/>
            <person name="Alvarez R."/>
            <person name="Tran N.C."/>
            <person name="Knight R."/>
            <person name="Edlund A."/>
        </authorList>
    </citation>
    <scope>NUCLEOTIDE SEQUENCE</scope>
    <source>
        <strain evidence="2">JCVI_44_bin.5</strain>
    </source>
</reference>
<feature type="transmembrane region" description="Helical" evidence="1">
    <location>
        <begin position="136"/>
        <end position="161"/>
    </location>
</feature>
<dbReference type="EMBL" id="JABZSJ010000029">
    <property type="protein sequence ID" value="MBF1384461.1"/>
    <property type="molecule type" value="Genomic_DNA"/>
</dbReference>
<evidence type="ECO:0000313" key="3">
    <source>
        <dbReference type="Proteomes" id="UP000771736"/>
    </source>
</evidence>
<sequence length="319" mass="37519">MRIESKFMRICCAFIFWVFTFCYLFFYQADILVLTQHVASNGQTHYVPWLGAILITIILQLCQVCVYSLLKLSKRGHAITYFPSVLLLTVLTSIRANSTTINFGNWIWVAPVLLILYVVFVYYIRRYEPYEPELRGIGFISQLLWINICIMLVFFLFIGIFSNSDKQFHEKIKVETLVQNFKYREALRRIHRMKSIDSTTTMLTIYSVARLGDLSDSLYEYRLIGGRDVLRPGKIHSLLLPDSVINKATKTSVHYQLAGFLLDRDLPKFIYFVQKYYPVDSLRPRYYAEAFNLHEQLKKGLKPNMPYIKGSYTHYYFTK</sequence>
<dbReference type="RefSeq" id="WP_273159719.1">
    <property type="nucleotide sequence ID" value="NZ_JABZSJ010000029.1"/>
</dbReference>
<organism evidence="2 3">
    <name type="scientific">Prevotella aurantiaca</name>
    <dbReference type="NCBI Taxonomy" id="596085"/>
    <lineage>
        <taxon>Bacteria</taxon>
        <taxon>Pseudomonadati</taxon>
        <taxon>Bacteroidota</taxon>
        <taxon>Bacteroidia</taxon>
        <taxon>Bacteroidales</taxon>
        <taxon>Prevotellaceae</taxon>
        <taxon>Prevotella</taxon>
    </lineage>
</organism>
<keyword evidence="1" id="KW-1133">Transmembrane helix</keyword>
<proteinExistence type="predicted"/>
<evidence type="ECO:0000256" key="1">
    <source>
        <dbReference type="SAM" id="Phobius"/>
    </source>
</evidence>
<feature type="transmembrane region" description="Helical" evidence="1">
    <location>
        <begin position="106"/>
        <end position="124"/>
    </location>
</feature>
<comment type="caution">
    <text evidence="2">The sequence shown here is derived from an EMBL/GenBank/DDBJ whole genome shotgun (WGS) entry which is preliminary data.</text>
</comment>
<gene>
    <name evidence="2" type="ORF">HXN26_06380</name>
</gene>
<accession>A0A930MZP0</accession>
<keyword evidence="1" id="KW-0812">Transmembrane</keyword>
<feature type="transmembrane region" description="Helical" evidence="1">
    <location>
        <begin position="46"/>
        <end position="70"/>
    </location>
</feature>
<keyword evidence="1" id="KW-0472">Membrane</keyword>
<protein>
    <submittedName>
        <fullName evidence="2">Uncharacterized protein</fullName>
    </submittedName>
</protein>
<name>A0A930MZP0_9BACT</name>